<keyword evidence="4" id="KW-0378">Hydrolase</keyword>
<dbReference type="OrthoDB" id="9789270at2"/>
<dbReference type="AlphaFoldDB" id="A0A6N8J1S5"/>
<reference evidence="9 10" key="1">
    <citation type="submission" date="2019-12" db="EMBL/GenBank/DDBJ databases">
        <title>The draft genomic sequence of strain Chitinophaga oryziterrae JCM 16595.</title>
        <authorList>
            <person name="Zhang X."/>
        </authorList>
    </citation>
    <scope>NUCLEOTIDE SEQUENCE [LARGE SCALE GENOMIC DNA]</scope>
    <source>
        <strain evidence="9 10">JCM 16595</strain>
    </source>
</reference>
<evidence type="ECO:0000313" key="10">
    <source>
        <dbReference type="Proteomes" id="UP000468388"/>
    </source>
</evidence>
<evidence type="ECO:0000256" key="7">
    <source>
        <dbReference type="SAM" id="Phobius"/>
    </source>
</evidence>
<dbReference type="GO" id="GO:0046872">
    <property type="term" value="F:metal ion binding"/>
    <property type="evidence" value="ECO:0007669"/>
    <property type="project" value="UniProtKB-KW"/>
</dbReference>
<dbReference type="GO" id="GO:0004222">
    <property type="term" value="F:metalloendopeptidase activity"/>
    <property type="evidence" value="ECO:0007669"/>
    <property type="project" value="InterPro"/>
</dbReference>
<keyword evidence="3" id="KW-0479">Metal-binding</keyword>
<keyword evidence="2 9" id="KW-0645">Protease</keyword>
<proteinExistence type="predicted"/>
<accession>A0A6N8J1S5</accession>
<name>A0A6N8J1S5_9BACT</name>
<keyword evidence="7" id="KW-1133">Transmembrane helix</keyword>
<dbReference type="Pfam" id="PF01435">
    <property type="entry name" value="Peptidase_M48"/>
    <property type="match status" value="1"/>
</dbReference>
<evidence type="ECO:0000256" key="6">
    <source>
        <dbReference type="ARBA" id="ARBA00023049"/>
    </source>
</evidence>
<keyword evidence="7" id="KW-0472">Membrane</keyword>
<keyword evidence="6 9" id="KW-0482">Metalloprotease</keyword>
<sequence>MSNVFPAGANPAEESYMQKTTFLRMQMIKMVVGIFLFFVSYCVLLSLAVILAAGCIAGGILMIVRVPDYTRHIAIPVGIAMMVLGIMLVVFLVKFLFRRQKPANPYRMEIFAEEHPGLFAFIHELAIETKTRFPKRVFLIPDVNAGVFYNSSFLSMFWPSGKNLEIGMGLANSLNISEFKMALAHEFGHFTQRSTAIGSYIYSLNKVVHNILYENDSWNTAIMRWSGFGVLNIFFARVTMYLANGIQYLLRKMYTLLNRQYMKLRREMEFHADAVALSVCGTQTAISTMRRMEMSIFCFENCLQQLPELAEDQLKFFNIYEAHLAMIRHYAIRNNVPLDEDQLPVITDEYFKTILTSQVKLGDQWATHPTREERERRYLAADIPSQTVHGSAWTLFNNAEQLQEAMSALIYELEVPDSGLCDLYTADDFISDMETKQVVFALPRNFHEYYDNRPFPTISHPARLPDDVMENLSFYVLYNPENSLRIRRYFMNRQDAETLQTIADGNIKVKFFEFRGIQYPVSQARAQLPGLQKAIEVDGEWLRKNDQLAFGYHYTLAIINGNDQAPRLLEQYHLVHLYENQATWLSNIAVKIMESITFIFGSGGISVKRSLPYFDQLRAASRELRDFLAQYFNDNLIAAYWEPALDEQISHFLSYDYVYLLENEPVNVEIQNIHAIVSGVLEHFNNSVLLMKKELLEMMLPTSP</sequence>
<dbReference type="RefSeq" id="WP_157297868.1">
    <property type="nucleotide sequence ID" value="NZ_BAAAZB010000005.1"/>
</dbReference>
<dbReference type="GO" id="GO:0006508">
    <property type="term" value="P:proteolysis"/>
    <property type="evidence" value="ECO:0007669"/>
    <property type="project" value="UniProtKB-KW"/>
</dbReference>
<keyword evidence="10" id="KW-1185">Reference proteome</keyword>
<evidence type="ECO:0000256" key="1">
    <source>
        <dbReference type="ARBA" id="ARBA00001947"/>
    </source>
</evidence>
<evidence type="ECO:0000256" key="2">
    <source>
        <dbReference type="ARBA" id="ARBA00022670"/>
    </source>
</evidence>
<feature type="transmembrane region" description="Helical" evidence="7">
    <location>
        <begin position="73"/>
        <end position="97"/>
    </location>
</feature>
<comment type="caution">
    <text evidence="9">The sequence shown here is derived from an EMBL/GenBank/DDBJ whole genome shotgun (WGS) entry which is preliminary data.</text>
</comment>
<keyword evidence="7" id="KW-0812">Transmembrane</keyword>
<evidence type="ECO:0000256" key="3">
    <source>
        <dbReference type="ARBA" id="ARBA00022723"/>
    </source>
</evidence>
<feature type="transmembrane region" description="Helical" evidence="7">
    <location>
        <begin position="34"/>
        <end position="61"/>
    </location>
</feature>
<organism evidence="9 10">
    <name type="scientific">Chitinophaga oryziterrae</name>
    <dbReference type="NCBI Taxonomy" id="1031224"/>
    <lineage>
        <taxon>Bacteria</taxon>
        <taxon>Pseudomonadati</taxon>
        <taxon>Bacteroidota</taxon>
        <taxon>Chitinophagia</taxon>
        <taxon>Chitinophagales</taxon>
        <taxon>Chitinophagaceae</taxon>
        <taxon>Chitinophaga</taxon>
    </lineage>
</organism>
<evidence type="ECO:0000313" key="9">
    <source>
        <dbReference type="EMBL" id="MVT39167.1"/>
    </source>
</evidence>
<feature type="transmembrane region" description="Helical" evidence="7">
    <location>
        <begin position="225"/>
        <end position="250"/>
    </location>
</feature>
<evidence type="ECO:0000256" key="5">
    <source>
        <dbReference type="ARBA" id="ARBA00022833"/>
    </source>
</evidence>
<gene>
    <name evidence="9" type="ORF">GO495_01110</name>
</gene>
<keyword evidence="5" id="KW-0862">Zinc</keyword>
<dbReference type="Proteomes" id="UP000468388">
    <property type="component" value="Unassembled WGS sequence"/>
</dbReference>
<dbReference type="InterPro" id="IPR001915">
    <property type="entry name" value="Peptidase_M48"/>
</dbReference>
<dbReference type="CDD" id="cd07328">
    <property type="entry name" value="M48_Ste24p_like"/>
    <property type="match status" value="1"/>
</dbReference>
<evidence type="ECO:0000259" key="8">
    <source>
        <dbReference type="Pfam" id="PF01435"/>
    </source>
</evidence>
<evidence type="ECO:0000256" key="4">
    <source>
        <dbReference type="ARBA" id="ARBA00022801"/>
    </source>
</evidence>
<comment type="cofactor">
    <cofactor evidence="1">
        <name>Zn(2+)</name>
        <dbReference type="ChEBI" id="CHEBI:29105"/>
    </cofactor>
</comment>
<feature type="domain" description="Peptidase M48" evidence="8">
    <location>
        <begin position="163"/>
        <end position="374"/>
    </location>
</feature>
<protein>
    <submittedName>
        <fullName evidence="9">M48 family metalloprotease</fullName>
    </submittedName>
</protein>
<dbReference type="EMBL" id="WRXO01000001">
    <property type="protein sequence ID" value="MVT39167.1"/>
    <property type="molecule type" value="Genomic_DNA"/>
</dbReference>